<dbReference type="SUPFAM" id="SSF51197">
    <property type="entry name" value="Clavaminate synthase-like"/>
    <property type="match status" value="1"/>
</dbReference>
<reference evidence="6" key="1">
    <citation type="submission" date="2021-03" db="EMBL/GenBank/DDBJ databases">
        <authorList>
            <person name="Tagirdzhanova G."/>
        </authorList>
    </citation>
    <scope>NUCLEOTIDE SEQUENCE</scope>
</reference>
<dbReference type="InterPro" id="IPR050411">
    <property type="entry name" value="AlphaKG_dependent_hydroxylases"/>
</dbReference>
<feature type="domain" description="TauD/TfdA-like" evidence="5">
    <location>
        <begin position="192"/>
        <end position="387"/>
    </location>
</feature>
<sequence>MDHSAQGGSSPDWSLVGCDIISNGEALSVHFLSASFTFHAQWLDDARCDHGPSRTALSAFCQKPAVARILKTHTNREGAGVTIDVNWLDGSVSSFPAIWLRIMGPLVGEPGKASPPLPTWQSRGWLTDSLKIPSFDYKAIFTGTAQTCEATAVSIMDEILMAPNTGIVKITGLPAPNIESEREKTNTLVTQVLKQIFGAVFQHPRRSGEKTFNVASHHEEDSKRAAGLPNYDTSQILLPHVDHAHYQHPIQVQGWYGLEGESENTFVSGLQALNTLLEEAPEMFEPLITAPMSVGRVVHYYDPPLYQGTVDTAVTMYPGTAQVKRIRWHPHLTGSIVAPFDEFRKARAAHHRLQEIIRRDTHQLKVILQPGDLYLWNNFTILHGRERVLQVPRTGVGQTVPEQVVADRYRALKIGQLRGYLEEKWLVHMPAAQLFHLGELLHCRSL</sequence>
<organism evidence="6 7">
    <name type="scientific">Heterodermia speciosa</name>
    <dbReference type="NCBI Taxonomy" id="116794"/>
    <lineage>
        <taxon>Eukaryota</taxon>
        <taxon>Fungi</taxon>
        <taxon>Dikarya</taxon>
        <taxon>Ascomycota</taxon>
        <taxon>Pezizomycotina</taxon>
        <taxon>Lecanoromycetes</taxon>
        <taxon>OSLEUM clade</taxon>
        <taxon>Lecanoromycetidae</taxon>
        <taxon>Caliciales</taxon>
        <taxon>Physciaceae</taxon>
        <taxon>Heterodermia</taxon>
    </lineage>
</organism>
<evidence type="ECO:0000256" key="4">
    <source>
        <dbReference type="ARBA" id="ARBA00023002"/>
    </source>
</evidence>
<evidence type="ECO:0000313" key="6">
    <source>
        <dbReference type="EMBL" id="CAF9936371.1"/>
    </source>
</evidence>
<gene>
    <name evidence="6" type="ORF">HETSPECPRED_010310</name>
</gene>
<dbReference type="PANTHER" id="PTHR10696">
    <property type="entry name" value="GAMMA-BUTYROBETAINE HYDROXYLASE-RELATED"/>
    <property type="match status" value="1"/>
</dbReference>
<evidence type="ECO:0000256" key="1">
    <source>
        <dbReference type="ARBA" id="ARBA00001961"/>
    </source>
</evidence>
<dbReference type="InterPro" id="IPR042098">
    <property type="entry name" value="TauD-like_sf"/>
</dbReference>
<evidence type="ECO:0000256" key="3">
    <source>
        <dbReference type="ARBA" id="ARBA00022873"/>
    </source>
</evidence>
<evidence type="ECO:0000259" key="5">
    <source>
        <dbReference type="Pfam" id="PF02668"/>
    </source>
</evidence>
<keyword evidence="4" id="KW-0560">Oxidoreductase</keyword>
<dbReference type="GO" id="GO:0016491">
    <property type="term" value="F:oxidoreductase activity"/>
    <property type="evidence" value="ECO:0007669"/>
    <property type="project" value="UniProtKB-KW"/>
</dbReference>
<comment type="cofactor">
    <cofactor evidence="1">
        <name>L-ascorbate</name>
        <dbReference type="ChEBI" id="CHEBI:38290"/>
    </cofactor>
</comment>
<dbReference type="Pfam" id="PF02668">
    <property type="entry name" value="TauD"/>
    <property type="match status" value="1"/>
</dbReference>
<dbReference type="GO" id="GO:0045329">
    <property type="term" value="P:carnitine biosynthetic process"/>
    <property type="evidence" value="ECO:0007669"/>
    <property type="project" value="UniProtKB-KW"/>
</dbReference>
<protein>
    <recommendedName>
        <fullName evidence="5">TauD/TfdA-like domain-containing protein</fullName>
    </recommendedName>
</protein>
<comment type="caution">
    <text evidence="6">The sequence shown here is derived from an EMBL/GenBank/DDBJ whole genome shotgun (WGS) entry which is preliminary data.</text>
</comment>
<evidence type="ECO:0000313" key="7">
    <source>
        <dbReference type="Proteomes" id="UP000664521"/>
    </source>
</evidence>
<dbReference type="GO" id="GO:0005739">
    <property type="term" value="C:mitochondrion"/>
    <property type="evidence" value="ECO:0007669"/>
    <property type="project" value="TreeGrafter"/>
</dbReference>
<accession>A0A8H3G1N4</accession>
<dbReference type="Proteomes" id="UP000664521">
    <property type="component" value="Unassembled WGS sequence"/>
</dbReference>
<dbReference type="OrthoDB" id="408743at2759"/>
<name>A0A8H3G1N4_9LECA</name>
<dbReference type="EMBL" id="CAJPDS010000091">
    <property type="protein sequence ID" value="CAF9936371.1"/>
    <property type="molecule type" value="Genomic_DNA"/>
</dbReference>
<evidence type="ECO:0000256" key="2">
    <source>
        <dbReference type="ARBA" id="ARBA00005022"/>
    </source>
</evidence>
<keyword evidence="3" id="KW-0124">Carnitine biosynthesis</keyword>
<dbReference type="Gene3D" id="3.60.130.10">
    <property type="entry name" value="Clavaminate synthase-like"/>
    <property type="match status" value="1"/>
</dbReference>
<proteinExistence type="predicted"/>
<dbReference type="PANTHER" id="PTHR10696:SF51">
    <property type="entry name" value="TRIMETHYLLYSINE DIOXYGENASE, MITOCHONDRIAL"/>
    <property type="match status" value="1"/>
</dbReference>
<dbReference type="InterPro" id="IPR003819">
    <property type="entry name" value="TauD/TfdA-like"/>
</dbReference>
<keyword evidence="7" id="KW-1185">Reference proteome</keyword>
<dbReference type="AlphaFoldDB" id="A0A8H3G1N4"/>
<comment type="pathway">
    <text evidence="2">Amine and polyamine biosynthesis; carnitine biosynthesis.</text>
</comment>